<dbReference type="SUPFAM" id="SSF51735">
    <property type="entry name" value="NAD(P)-binding Rossmann-fold domains"/>
    <property type="match status" value="1"/>
</dbReference>
<sequence length="330" mass="35590">MKVLVTGGAGFIGSHYVRSLLLGAYPGCEDARVTVLDKLTYAGNLANLAQVAGHDMFAFVQGDIADAGLLAGVVPGHDLVVNFAAETHVDRSITGPAGFVRTNVLGTQALLQAALDAGVRTVVHVSTDEVYGSVTEGAWTEEEPLLPNSPYSAAKAGADLLCRAYHRTYGLDVRVTRCSNNYGPYQHPEKVIPLFVTNLLDGRRVPLYGDGLNVREWLHVDDHCRAVQLVLDKGTPGEVYNVGGGVELTNLALTGWLLAALGVGWDVVDHVPDRPGHDLRYAVDSSKLRAIGFEPRTDFGRGLDEVVRWYRDNEAWWRPLKPGSAARPAG</sequence>
<evidence type="ECO:0000256" key="5">
    <source>
        <dbReference type="ARBA" id="ARBA00016977"/>
    </source>
</evidence>
<dbReference type="InterPro" id="IPR020904">
    <property type="entry name" value="Sc_DH/Rdtase_CS"/>
</dbReference>
<evidence type="ECO:0000256" key="8">
    <source>
        <dbReference type="RuleBase" id="RU004473"/>
    </source>
</evidence>
<name>A0ABV9ELF5_9ACTN</name>
<evidence type="ECO:0000313" key="10">
    <source>
        <dbReference type="EMBL" id="MFC4590292.1"/>
    </source>
</evidence>
<evidence type="ECO:0000256" key="7">
    <source>
        <dbReference type="ARBA" id="ARBA00023239"/>
    </source>
</evidence>
<dbReference type="CDD" id="cd05246">
    <property type="entry name" value="dTDP_GD_SDR_e"/>
    <property type="match status" value="1"/>
</dbReference>
<evidence type="ECO:0000256" key="6">
    <source>
        <dbReference type="ARBA" id="ARBA00023027"/>
    </source>
</evidence>
<proteinExistence type="inferred from homology"/>
<keyword evidence="11" id="KW-1185">Reference proteome</keyword>
<reference evidence="11" key="1">
    <citation type="journal article" date="2019" name="Int. J. Syst. Evol. Microbiol.">
        <title>The Global Catalogue of Microorganisms (GCM) 10K type strain sequencing project: providing services to taxonomists for standard genome sequencing and annotation.</title>
        <authorList>
            <consortium name="The Broad Institute Genomics Platform"/>
            <consortium name="The Broad Institute Genome Sequencing Center for Infectious Disease"/>
            <person name="Wu L."/>
            <person name="Ma J."/>
        </authorList>
    </citation>
    <scope>NUCLEOTIDE SEQUENCE [LARGE SCALE GENOMIC DNA]</scope>
    <source>
        <strain evidence="11">CCUG 49560</strain>
    </source>
</reference>
<dbReference type="Proteomes" id="UP001595891">
    <property type="component" value="Unassembled WGS sequence"/>
</dbReference>
<protein>
    <recommendedName>
        <fullName evidence="5 8">dTDP-glucose 4,6-dehydratase</fullName>
        <ecNumber evidence="4 8">4.2.1.46</ecNumber>
    </recommendedName>
</protein>
<accession>A0ABV9ELF5</accession>
<dbReference type="InterPro" id="IPR005888">
    <property type="entry name" value="dTDP_Gluc_deHydtase"/>
</dbReference>
<dbReference type="GO" id="GO:0008460">
    <property type="term" value="F:dTDP-glucose 4,6-dehydratase activity"/>
    <property type="evidence" value="ECO:0007669"/>
    <property type="project" value="UniProtKB-EC"/>
</dbReference>
<dbReference type="EC" id="4.2.1.46" evidence="4 8"/>
<evidence type="ECO:0000256" key="4">
    <source>
        <dbReference type="ARBA" id="ARBA00011990"/>
    </source>
</evidence>
<dbReference type="PANTHER" id="PTHR43000">
    <property type="entry name" value="DTDP-D-GLUCOSE 4,6-DEHYDRATASE-RELATED"/>
    <property type="match status" value="1"/>
</dbReference>
<dbReference type="NCBIfam" id="TIGR01181">
    <property type="entry name" value="dTDP_gluc_dehyt"/>
    <property type="match status" value="1"/>
</dbReference>
<evidence type="ECO:0000259" key="9">
    <source>
        <dbReference type="Pfam" id="PF16363"/>
    </source>
</evidence>
<evidence type="ECO:0000256" key="3">
    <source>
        <dbReference type="ARBA" id="ARBA00008178"/>
    </source>
</evidence>
<gene>
    <name evidence="10" type="primary">rfbB</name>
    <name evidence="10" type="ORF">ACFO8L_29660</name>
</gene>
<dbReference type="Gene3D" id="3.90.25.10">
    <property type="entry name" value="UDP-galactose 4-epimerase, domain 1"/>
    <property type="match status" value="1"/>
</dbReference>
<organism evidence="10 11">
    <name type="scientific">Sphaerisporangium corydalis</name>
    <dbReference type="NCBI Taxonomy" id="1441875"/>
    <lineage>
        <taxon>Bacteria</taxon>
        <taxon>Bacillati</taxon>
        <taxon>Actinomycetota</taxon>
        <taxon>Actinomycetes</taxon>
        <taxon>Streptosporangiales</taxon>
        <taxon>Streptosporangiaceae</taxon>
        <taxon>Sphaerisporangium</taxon>
    </lineage>
</organism>
<dbReference type="InterPro" id="IPR016040">
    <property type="entry name" value="NAD(P)-bd_dom"/>
</dbReference>
<dbReference type="InterPro" id="IPR036291">
    <property type="entry name" value="NAD(P)-bd_dom_sf"/>
</dbReference>
<comment type="cofactor">
    <cofactor evidence="2 8">
        <name>NAD(+)</name>
        <dbReference type="ChEBI" id="CHEBI:57540"/>
    </cofactor>
</comment>
<comment type="caution">
    <text evidence="10">The sequence shown here is derived from an EMBL/GenBank/DDBJ whole genome shotgun (WGS) entry which is preliminary data.</text>
</comment>
<dbReference type="Gene3D" id="3.40.50.720">
    <property type="entry name" value="NAD(P)-binding Rossmann-like Domain"/>
    <property type="match status" value="1"/>
</dbReference>
<keyword evidence="7 8" id="KW-0456">Lyase</keyword>
<evidence type="ECO:0000256" key="1">
    <source>
        <dbReference type="ARBA" id="ARBA00001539"/>
    </source>
</evidence>
<dbReference type="RefSeq" id="WP_262847377.1">
    <property type="nucleotide sequence ID" value="NZ_JANZYP010000062.1"/>
</dbReference>
<keyword evidence="6" id="KW-0520">NAD</keyword>
<evidence type="ECO:0000256" key="2">
    <source>
        <dbReference type="ARBA" id="ARBA00001911"/>
    </source>
</evidence>
<dbReference type="PROSITE" id="PS00061">
    <property type="entry name" value="ADH_SHORT"/>
    <property type="match status" value="1"/>
</dbReference>
<comment type="similarity">
    <text evidence="3 8">Belongs to the NAD(P)-dependent epimerase/dehydratase family. dTDP-glucose dehydratase subfamily.</text>
</comment>
<evidence type="ECO:0000313" key="11">
    <source>
        <dbReference type="Proteomes" id="UP001595891"/>
    </source>
</evidence>
<dbReference type="Pfam" id="PF16363">
    <property type="entry name" value="GDP_Man_Dehyd"/>
    <property type="match status" value="1"/>
</dbReference>
<feature type="domain" description="NAD(P)-binding" evidence="9">
    <location>
        <begin position="4"/>
        <end position="305"/>
    </location>
</feature>
<dbReference type="EMBL" id="JBHSFN010000022">
    <property type="protein sequence ID" value="MFC4590292.1"/>
    <property type="molecule type" value="Genomic_DNA"/>
</dbReference>
<comment type="catalytic activity">
    <reaction evidence="1 8">
        <text>dTDP-alpha-D-glucose = dTDP-4-dehydro-6-deoxy-alpha-D-glucose + H2O</text>
        <dbReference type="Rhea" id="RHEA:17221"/>
        <dbReference type="ChEBI" id="CHEBI:15377"/>
        <dbReference type="ChEBI" id="CHEBI:57477"/>
        <dbReference type="ChEBI" id="CHEBI:57649"/>
        <dbReference type="EC" id="4.2.1.46"/>
    </reaction>
</comment>